<evidence type="ECO:0000313" key="1">
    <source>
        <dbReference type="EMBL" id="AGN70701.1"/>
    </source>
</evidence>
<organism evidence="1 2">
    <name type="scientific">Paenibacillus mucilaginosus K02</name>
    <dbReference type="NCBI Taxonomy" id="997761"/>
    <lineage>
        <taxon>Bacteria</taxon>
        <taxon>Bacillati</taxon>
        <taxon>Bacillota</taxon>
        <taxon>Bacilli</taxon>
        <taxon>Bacillales</taxon>
        <taxon>Paenibacillaceae</taxon>
        <taxon>Paenibacillus</taxon>
    </lineage>
</organism>
<accession>R9ULM1</accession>
<protein>
    <submittedName>
        <fullName evidence="1">Uncharacterized protein</fullName>
    </submittedName>
</protein>
<dbReference type="KEGG" id="pmw:B2K_39455"/>
<reference evidence="1 2" key="1">
    <citation type="submission" date="2013-06" db="EMBL/GenBank/DDBJ databases">
        <title>Complete genome sequence of Paenibacillus mucilaginosus K02.</title>
        <authorList>
            <person name="Xiao B."/>
            <person name="Sun L."/>
            <person name="Xiao L."/>
            <person name="Lian B."/>
        </authorList>
    </citation>
    <scope>NUCLEOTIDE SEQUENCE [LARGE SCALE GENOMIC DNA]</scope>
    <source>
        <strain evidence="1 2">K02</strain>
    </source>
</reference>
<name>R9ULM1_9BACL</name>
<sequence>MAGHGGCGGGTLKYMISMRENKYICNKFMFYFYPSDDGIESMGVFVPI</sequence>
<dbReference type="AlphaFoldDB" id="R9ULM1"/>
<dbReference type="Proteomes" id="UP000007392">
    <property type="component" value="Chromosome"/>
</dbReference>
<gene>
    <name evidence="1" type="ORF">B2K_39455</name>
</gene>
<proteinExistence type="predicted"/>
<dbReference type="HOGENOM" id="CLU_3155728_0_0_9"/>
<dbReference type="EMBL" id="CP003422">
    <property type="protein sequence ID" value="AGN70701.1"/>
    <property type="molecule type" value="Genomic_DNA"/>
</dbReference>
<evidence type="ECO:0000313" key="2">
    <source>
        <dbReference type="Proteomes" id="UP000007392"/>
    </source>
</evidence>